<protein>
    <submittedName>
        <fullName evidence="1">Uncharacterized protein</fullName>
    </submittedName>
</protein>
<sequence>MRLSPRGNYIMMFPSSSPSSSPSSRSINYYRTIGTLTIATALGLLFMVDTDEILRYSAKLLNPSPDTGGSGRCPECRGVWRPEYDYEANYELWDKQYGKKVEAIRLLGERHSGTNWITDHLEEVRCTVWDVVVTFIYDLQIVYVEYTKFKHWFQTENTTLYRDPYDWVWAMKERPHHAHDHMNLPWLKFVTKPWVGNNYTRGAIDKNITKFGQKNEVTCIEGYTYREIIPCSFDDPLHEKLDGYGDYKYELMHDLSERAYSSIVELRSAKITNHLAVSKFEGTRAFYPFRYEDLSANGTEVLLNLIESATGFKRKCEAVEPKGASKHKEVPEEYVKWMNKYVDWDVEALVGYSRR</sequence>
<name>A0ABD3P6W3_9STRA</name>
<gene>
    <name evidence="1" type="ORF">ACHAWO_000310</name>
</gene>
<accession>A0ABD3P6W3</accession>
<dbReference type="Proteomes" id="UP001530400">
    <property type="component" value="Unassembled WGS sequence"/>
</dbReference>
<dbReference type="EMBL" id="JALLPJ020000754">
    <property type="protein sequence ID" value="KAL3783718.1"/>
    <property type="molecule type" value="Genomic_DNA"/>
</dbReference>
<evidence type="ECO:0000313" key="2">
    <source>
        <dbReference type="Proteomes" id="UP001530400"/>
    </source>
</evidence>
<comment type="caution">
    <text evidence="1">The sequence shown here is derived from an EMBL/GenBank/DDBJ whole genome shotgun (WGS) entry which is preliminary data.</text>
</comment>
<evidence type="ECO:0000313" key="1">
    <source>
        <dbReference type="EMBL" id="KAL3783718.1"/>
    </source>
</evidence>
<keyword evidence="2" id="KW-1185">Reference proteome</keyword>
<proteinExistence type="predicted"/>
<dbReference type="AlphaFoldDB" id="A0ABD3P6W3"/>
<organism evidence="1 2">
    <name type="scientific">Cyclotella atomus</name>
    <dbReference type="NCBI Taxonomy" id="382360"/>
    <lineage>
        <taxon>Eukaryota</taxon>
        <taxon>Sar</taxon>
        <taxon>Stramenopiles</taxon>
        <taxon>Ochrophyta</taxon>
        <taxon>Bacillariophyta</taxon>
        <taxon>Coscinodiscophyceae</taxon>
        <taxon>Thalassiosirophycidae</taxon>
        <taxon>Stephanodiscales</taxon>
        <taxon>Stephanodiscaceae</taxon>
        <taxon>Cyclotella</taxon>
    </lineage>
</organism>
<reference evidence="1 2" key="1">
    <citation type="submission" date="2024-10" db="EMBL/GenBank/DDBJ databases">
        <title>Updated reference genomes for cyclostephanoid diatoms.</title>
        <authorList>
            <person name="Roberts W.R."/>
            <person name="Alverson A.J."/>
        </authorList>
    </citation>
    <scope>NUCLEOTIDE SEQUENCE [LARGE SCALE GENOMIC DNA]</scope>
    <source>
        <strain evidence="1 2">AJA010-31</strain>
    </source>
</reference>